<sequence length="122" mass="14341">MLFRTQSSDNRNKASQIGIKTPVVELYQRFNSVYQSPVQERIHYLEGKLVELLREIKGIKTDNKRLRADLEEREIQLSKCRSDLILSYETSMQTRGDMLELLEKLQECDLMKDAQEAETMKD</sequence>
<dbReference type="OrthoDB" id="102268at2759"/>
<evidence type="ECO:0000313" key="2">
    <source>
        <dbReference type="EMBL" id="CEG40416.1"/>
    </source>
</evidence>
<dbReference type="EMBL" id="CCYD01000482">
    <property type="protein sequence ID" value="CEG40416.1"/>
    <property type="molecule type" value="Genomic_DNA"/>
</dbReference>
<dbReference type="RefSeq" id="XP_024576785.1">
    <property type="nucleotide sequence ID" value="XM_024726072.1"/>
</dbReference>
<name>A0A0P1AHF7_PLAHL</name>
<keyword evidence="3" id="KW-1185">Reference proteome</keyword>
<proteinExistence type="predicted"/>
<evidence type="ECO:0000256" key="1">
    <source>
        <dbReference type="SAM" id="Coils"/>
    </source>
</evidence>
<dbReference type="OMA" id="SYETSMQ"/>
<dbReference type="Proteomes" id="UP000054928">
    <property type="component" value="Unassembled WGS sequence"/>
</dbReference>
<reference evidence="3" key="1">
    <citation type="submission" date="2014-09" db="EMBL/GenBank/DDBJ databases">
        <authorList>
            <person name="Sharma Rahul"/>
            <person name="Thines Marco"/>
        </authorList>
    </citation>
    <scope>NUCLEOTIDE SEQUENCE [LARGE SCALE GENOMIC DNA]</scope>
</reference>
<evidence type="ECO:0000313" key="3">
    <source>
        <dbReference type="Proteomes" id="UP000054928"/>
    </source>
</evidence>
<keyword evidence="1" id="KW-0175">Coiled coil</keyword>
<protein>
    <submittedName>
        <fullName evidence="2">Uncharacterized protein</fullName>
    </submittedName>
</protein>
<organism evidence="2 3">
    <name type="scientific">Plasmopara halstedii</name>
    <name type="common">Downy mildew of sunflower</name>
    <dbReference type="NCBI Taxonomy" id="4781"/>
    <lineage>
        <taxon>Eukaryota</taxon>
        <taxon>Sar</taxon>
        <taxon>Stramenopiles</taxon>
        <taxon>Oomycota</taxon>
        <taxon>Peronosporomycetes</taxon>
        <taxon>Peronosporales</taxon>
        <taxon>Peronosporaceae</taxon>
        <taxon>Plasmopara</taxon>
    </lineage>
</organism>
<feature type="coiled-coil region" evidence="1">
    <location>
        <begin position="49"/>
        <end position="83"/>
    </location>
</feature>
<dbReference type="GeneID" id="36405672"/>
<accession>A0A0P1AHF7</accession>
<dbReference type="AlphaFoldDB" id="A0A0P1AHF7"/>